<sequence length="448" mass="44582">MTANVLEHRRAKAFAEALEAHQAEQRAADGNGTANTATGNAGSAAMAELIDTVGALGALPAPELGHEVRTVQRAQLMAAFEQAFAGGPGATVPRQRRHRAVRTAPRGRWSRRFAIGGLVAGLAVGSFAGAAAASGNALPGDPLYGMKRGLEGLRLNLADTDSERGELLLDNAATRLGEARSLVGRAGTGGSLSPGTVDQVRQALDDMHSDALKGRDLLRAIYRNNGSLDPMRTLAGFAQDEDGTWAEVQSRLPVQLIPQAHLVDQLFDDISQDVAPLRLVQQPAKSGMPDDGGAGDGTRGPGAPGGPSVGTAPAPLLGGVPAQGGATGGPAGSTVSGRPGGTPQVPPQGGAPAPLAPAAPGGPAAPAPSGESNVVPAPVGGLVDNLTNGLTGARPSPSADAPAPAPAPDRSPAQPSESPTASGGAAQQGVEVPPLIPGLLPGLRILGG</sequence>
<protein>
    <submittedName>
        <fullName evidence="4">DUF5667 domain-containing protein</fullName>
    </submittedName>
</protein>
<feature type="compositionally biased region" description="Gly residues" evidence="1">
    <location>
        <begin position="321"/>
        <end position="331"/>
    </location>
</feature>
<comment type="caution">
    <text evidence="4">The sequence shown here is derived from an EMBL/GenBank/DDBJ whole genome shotgun (WGS) entry which is preliminary data.</text>
</comment>
<feature type="compositionally biased region" description="Low complexity" evidence="1">
    <location>
        <begin position="393"/>
        <end position="402"/>
    </location>
</feature>
<evidence type="ECO:0000313" key="5">
    <source>
        <dbReference type="Proteomes" id="UP001595975"/>
    </source>
</evidence>
<evidence type="ECO:0000313" key="4">
    <source>
        <dbReference type="EMBL" id="MFC5663479.1"/>
    </source>
</evidence>
<feature type="compositionally biased region" description="Low complexity" evidence="1">
    <location>
        <begin position="437"/>
        <end position="448"/>
    </location>
</feature>
<keyword evidence="5" id="KW-1185">Reference proteome</keyword>
<proteinExistence type="predicted"/>
<evidence type="ECO:0000256" key="2">
    <source>
        <dbReference type="SAM" id="Phobius"/>
    </source>
</evidence>
<dbReference type="RefSeq" id="WP_380225138.1">
    <property type="nucleotide sequence ID" value="NZ_JBHSOF010000010.1"/>
</dbReference>
<dbReference type="Proteomes" id="UP001595975">
    <property type="component" value="Unassembled WGS sequence"/>
</dbReference>
<organism evidence="4 5">
    <name type="scientific">Kitasatospora misakiensis</name>
    <dbReference type="NCBI Taxonomy" id="67330"/>
    <lineage>
        <taxon>Bacteria</taxon>
        <taxon>Bacillati</taxon>
        <taxon>Actinomycetota</taxon>
        <taxon>Actinomycetes</taxon>
        <taxon>Kitasatosporales</taxon>
        <taxon>Streptomycetaceae</taxon>
        <taxon>Kitasatospora</taxon>
    </lineage>
</organism>
<dbReference type="InterPro" id="IPR043725">
    <property type="entry name" value="DUF5667"/>
</dbReference>
<dbReference type="EMBL" id="JBHSOF010000010">
    <property type="protein sequence ID" value="MFC5663479.1"/>
    <property type="molecule type" value="Genomic_DNA"/>
</dbReference>
<evidence type="ECO:0000259" key="3">
    <source>
        <dbReference type="Pfam" id="PF18915"/>
    </source>
</evidence>
<keyword evidence="2" id="KW-0472">Membrane</keyword>
<gene>
    <name evidence="4" type="ORF">ACFP3U_10865</name>
</gene>
<name>A0ABW0X2U6_9ACTN</name>
<dbReference type="Pfam" id="PF18915">
    <property type="entry name" value="DUF5667"/>
    <property type="match status" value="1"/>
</dbReference>
<feature type="compositionally biased region" description="Low complexity" evidence="1">
    <location>
        <begin position="332"/>
        <end position="370"/>
    </location>
</feature>
<accession>A0ABW0X2U6</accession>
<feature type="region of interest" description="Disordered" evidence="1">
    <location>
        <begin position="283"/>
        <end position="448"/>
    </location>
</feature>
<reference evidence="5" key="1">
    <citation type="journal article" date="2019" name="Int. J. Syst. Evol. Microbiol.">
        <title>The Global Catalogue of Microorganisms (GCM) 10K type strain sequencing project: providing services to taxonomists for standard genome sequencing and annotation.</title>
        <authorList>
            <consortium name="The Broad Institute Genomics Platform"/>
            <consortium name="The Broad Institute Genome Sequencing Center for Infectious Disease"/>
            <person name="Wu L."/>
            <person name="Ma J."/>
        </authorList>
    </citation>
    <scope>NUCLEOTIDE SEQUENCE [LARGE SCALE GENOMIC DNA]</scope>
    <source>
        <strain evidence="5">CGMCC 4.1437</strain>
    </source>
</reference>
<evidence type="ECO:0000256" key="1">
    <source>
        <dbReference type="SAM" id="MobiDB-lite"/>
    </source>
</evidence>
<feature type="transmembrane region" description="Helical" evidence="2">
    <location>
        <begin position="113"/>
        <end position="133"/>
    </location>
</feature>
<feature type="compositionally biased region" description="Gly residues" evidence="1">
    <location>
        <begin position="290"/>
        <end position="308"/>
    </location>
</feature>
<keyword evidence="2" id="KW-0812">Transmembrane</keyword>
<keyword evidence="2" id="KW-1133">Transmembrane helix</keyword>
<feature type="domain" description="DUF5667" evidence="3">
    <location>
        <begin position="137"/>
        <end position="208"/>
    </location>
</feature>